<accession>A0A4R2TH79</accession>
<gene>
    <name evidence="2" type="ORF">EDD79_101250</name>
</gene>
<organism evidence="2 3">
    <name type="scientific">Serpentinicella alkaliphila</name>
    <dbReference type="NCBI Taxonomy" id="1734049"/>
    <lineage>
        <taxon>Bacteria</taxon>
        <taxon>Bacillati</taxon>
        <taxon>Bacillota</taxon>
        <taxon>Clostridia</taxon>
        <taxon>Peptostreptococcales</taxon>
        <taxon>Natronincolaceae</taxon>
        <taxon>Serpentinicella</taxon>
    </lineage>
</organism>
<keyword evidence="3" id="KW-1185">Reference proteome</keyword>
<evidence type="ECO:0000313" key="3">
    <source>
        <dbReference type="Proteomes" id="UP000295504"/>
    </source>
</evidence>
<dbReference type="AlphaFoldDB" id="A0A4R2TH79"/>
<name>A0A4R2TH79_9FIRM</name>
<dbReference type="Pfam" id="PF13474">
    <property type="entry name" value="SnoaL_3"/>
    <property type="match status" value="1"/>
</dbReference>
<dbReference type="InterPro" id="IPR037401">
    <property type="entry name" value="SnoaL-like"/>
</dbReference>
<evidence type="ECO:0000259" key="1">
    <source>
        <dbReference type="Pfam" id="PF13474"/>
    </source>
</evidence>
<dbReference type="InterPro" id="IPR032710">
    <property type="entry name" value="NTF2-like_dom_sf"/>
</dbReference>
<proteinExistence type="predicted"/>
<protein>
    <submittedName>
        <fullName evidence="2">SnoaL-like protein</fullName>
    </submittedName>
</protein>
<dbReference type="Gene3D" id="3.10.450.50">
    <property type="match status" value="1"/>
</dbReference>
<dbReference type="SUPFAM" id="SSF54427">
    <property type="entry name" value="NTF2-like"/>
    <property type="match status" value="1"/>
</dbReference>
<reference evidence="2 3" key="1">
    <citation type="submission" date="2019-03" db="EMBL/GenBank/DDBJ databases">
        <title>Genomic Encyclopedia of Type Strains, Phase IV (KMG-IV): sequencing the most valuable type-strain genomes for metagenomic binning, comparative biology and taxonomic classification.</title>
        <authorList>
            <person name="Goeker M."/>
        </authorList>
    </citation>
    <scope>NUCLEOTIDE SEQUENCE [LARGE SCALE GENOMIC DNA]</scope>
    <source>
        <strain evidence="2 3">DSM 100013</strain>
    </source>
</reference>
<evidence type="ECO:0000313" key="2">
    <source>
        <dbReference type="EMBL" id="TCQ02920.1"/>
    </source>
</evidence>
<dbReference type="EMBL" id="SLYC01000012">
    <property type="protein sequence ID" value="TCQ02920.1"/>
    <property type="molecule type" value="Genomic_DNA"/>
</dbReference>
<feature type="domain" description="SnoaL-like" evidence="1">
    <location>
        <begin position="11"/>
        <end position="116"/>
    </location>
</feature>
<comment type="caution">
    <text evidence="2">The sequence shown here is derived from an EMBL/GenBank/DDBJ whole genome shotgun (WGS) entry which is preliminary data.</text>
</comment>
<dbReference type="Proteomes" id="UP000295504">
    <property type="component" value="Unassembled WGS sequence"/>
</dbReference>
<dbReference type="OrthoDB" id="129755at2"/>
<sequence>MDFKSTLMLHLDSMRSKDLDNFLSTVNLNNVVLIMPNGTIIRDKEDFIELHKNWFIDNDWNLNYKILNINEGLEIAYALVDIDYYDCDIEGNIIKMNYYLNLIFCRKEGKWLLTHDQNTIYK</sequence>
<dbReference type="RefSeq" id="WP_132848218.1">
    <property type="nucleotide sequence ID" value="NZ_CP058648.1"/>
</dbReference>